<keyword evidence="3" id="KW-0716">Sensory transduction</keyword>
<evidence type="ECO:0000256" key="6">
    <source>
        <dbReference type="ARBA" id="ARBA00022989"/>
    </source>
</evidence>
<dbReference type="GO" id="GO:0007602">
    <property type="term" value="P:phototransduction"/>
    <property type="evidence" value="ECO:0007669"/>
    <property type="project" value="UniProtKB-KW"/>
</dbReference>
<gene>
    <name evidence="12" type="ORF">OFUS_LOCUS19415</name>
</gene>
<dbReference type="InterPro" id="IPR050125">
    <property type="entry name" value="GPCR_opsins"/>
</dbReference>
<evidence type="ECO:0000256" key="8">
    <source>
        <dbReference type="ARBA" id="ARBA00023040"/>
    </source>
</evidence>
<evidence type="ECO:0000313" key="13">
    <source>
        <dbReference type="Proteomes" id="UP000749559"/>
    </source>
</evidence>
<dbReference type="PROSITE" id="PS00238">
    <property type="entry name" value="OPSIN"/>
    <property type="match status" value="1"/>
</dbReference>
<protein>
    <submittedName>
        <fullName evidence="12">Uncharacterized protein</fullName>
    </submittedName>
</protein>
<keyword evidence="7" id="KW-0157">Chromophore</keyword>
<reference evidence="12" key="1">
    <citation type="submission" date="2022-03" db="EMBL/GenBank/DDBJ databases">
        <authorList>
            <person name="Martin C."/>
        </authorList>
    </citation>
    <scope>NUCLEOTIDE SEQUENCE</scope>
</reference>
<keyword evidence="10" id="KW-0675">Receptor</keyword>
<evidence type="ECO:0000256" key="4">
    <source>
        <dbReference type="ARBA" id="ARBA00022692"/>
    </source>
</evidence>
<keyword evidence="11" id="KW-0807">Transducer</keyword>
<keyword evidence="4" id="KW-0812">Transmembrane</keyword>
<dbReference type="InterPro" id="IPR027430">
    <property type="entry name" value="Retinal_BS"/>
</dbReference>
<dbReference type="InterPro" id="IPR000276">
    <property type="entry name" value="GPCR_Rhodpsn"/>
</dbReference>
<name>A0A8J1U8F2_OWEFU</name>
<proteinExistence type="predicted"/>
<evidence type="ECO:0000313" key="12">
    <source>
        <dbReference type="EMBL" id="CAH1794772.1"/>
    </source>
</evidence>
<dbReference type="PRINTS" id="PR00237">
    <property type="entry name" value="GPCRRHODOPSN"/>
</dbReference>
<keyword evidence="9" id="KW-0472">Membrane</keyword>
<dbReference type="InterPro" id="IPR017452">
    <property type="entry name" value="GPCR_Rhodpsn_7TM"/>
</dbReference>
<keyword evidence="2" id="KW-0600">Photoreceptor protein</keyword>
<evidence type="ECO:0000256" key="2">
    <source>
        <dbReference type="ARBA" id="ARBA00022543"/>
    </source>
</evidence>
<dbReference type="EMBL" id="CAIIXF020000009">
    <property type="protein sequence ID" value="CAH1794772.1"/>
    <property type="molecule type" value="Genomic_DNA"/>
</dbReference>
<dbReference type="Pfam" id="PF00001">
    <property type="entry name" value="7tm_1"/>
    <property type="match status" value="1"/>
</dbReference>
<keyword evidence="13" id="KW-1185">Reference proteome</keyword>
<accession>A0A8J1U8F2</accession>
<evidence type="ECO:0000256" key="1">
    <source>
        <dbReference type="ARBA" id="ARBA00004141"/>
    </source>
</evidence>
<comment type="caution">
    <text evidence="12">The sequence shown here is derived from an EMBL/GenBank/DDBJ whole genome shotgun (WGS) entry which is preliminary data.</text>
</comment>
<keyword evidence="8" id="KW-0297">G-protein coupled receptor</keyword>
<evidence type="ECO:0000256" key="10">
    <source>
        <dbReference type="ARBA" id="ARBA00023170"/>
    </source>
</evidence>
<dbReference type="GO" id="GO:0004930">
    <property type="term" value="F:G protein-coupled receptor activity"/>
    <property type="evidence" value="ECO:0007669"/>
    <property type="project" value="UniProtKB-KW"/>
</dbReference>
<dbReference type="GO" id="GO:0016020">
    <property type="term" value="C:membrane"/>
    <property type="evidence" value="ECO:0007669"/>
    <property type="project" value="UniProtKB-SubCell"/>
</dbReference>
<dbReference type="PROSITE" id="PS50262">
    <property type="entry name" value="G_PROTEIN_RECEP_F1_2"/>
    <property type="match status" value="1"/>
</dbReference>
<keyword evidence="6" id="KW-1133">Transmembrane helix</keyword>
<dbReference type="PANTHER" id="PTHR24240">
    <property type="entry name" value="OPSIN"/>
    <property type="match status" value="1"/>
</dbReference>
<dbReference type="GO" id="GO:0009881">
    <property type="term" value="F:photoreceptor activity"/>
    <property type="evidence" value="ECO:0007669"/>
    <property type="project" value="UniProtKB-KW"/>
</dbReference>
<keyword evidence="5" id="KW-0681">Retinal protein</keyword>
<dbReference type="OrthoDB" id="10044919at2759"/>
<evidence type="ECO:0000256" key="11">
    <source>
        <dbReference type="ARBA" id="ARBA00023224"/>
    </source>
</evidence>
<evidence type="ECO:0000256" key="5">
    <source>
        <dbReference type="ARBA" id="ARBA00022925"/>
    </source>
</evidence>
<dbReference type="SUPFAM" id="SSF81321">
    <property type="entry name" value="Family A G protein-coupled receptor-like"/>
    <property type="match status" value="1"/>
</dbReference>
<sequence length="385" mass="43251">MWIMNDSHKHPHWGTTGRHATRENTLVYGFAITAIAIIGLVANTLVLVTMIRYKTLRTTAHLLIFNLCFACLVISICSTFLTASTYHGSWVYGPSGCITYAFTMASMGYMCMNTLAAMAWERAQVLTRPFTSYKRNNGERCIQVIVLVWLYSITLALPPLLGWSKYILDGYGVSCTFDYLTQSPANIAYIATIYAGGFFLPLLIIVYNYTKIMRYLGKHNKELDQASKEMCSLRKDSIKRIDSRRPCSASSNDSGRTHVHMYSFKGSSRKRKVSIGLNVRKNELKVLKISIAAVFLFCLAWFPYAIVCLISITGHYDLISPSSAAIPGLFAKASAIYNPFLYGVFHPRIQPNLRRSWKALVYACIDAKGVAVHVSSWSRSRSLSR</sequence>
<dbReference type="AlphaFoldDB" id="A0A8J1U8F2"/>
<organism evidence="12 13">
    <name type="scientific">Owenia fusiformis</name>
    <name type="common">Polychaete worm</name>
    <dbReference type="NCBI Taxonomy" id="6347"/>
    <lineage>
        <taxon>Eukaryota</taxon>
        <taxon>Metazoa</taxon>
        <taxon>Spiralia</taxon>
        <taxon>Lophotrochozoa</taxon>
        <taxon>Annelida</taxon>
        <taxon>Polychaeta</taxon>
        <taxon>Sedentaria</taxon>
        <taxon>Canalipalpata</taxon>
        <taxon>Sabellida</taxon>
        <taxon>Oweniida</taxon>
        <taxon>Oweniidae</taxon>
        <taxon>Owenia</taxon>
    </lineage>
</organism>
<dbReference type="Proteomes" id="UP000749559">
    <property type="component" value="Unassembled WGS sequence"/>
</dbReference>
<evidence type="ECO:0000256" key="9">
    <source>
        <dbReference type="ARBA" id="ARBA00023136"/>
    </source>
</evidence>
<evidence type="ECO:0000256" key="3">
    <source>
        <dbReference type="ARBA" id="ARBA00022606"/>
    </source>
</evidence>
<evidence type="ECO:0000256" key="7">
    <source>
        <dbReference type="ARBA" id="ARBA00022991"/>
    </source>
</evidence>
<dbReference type="Gene3D" id="1.20.1070.10">
    <property type="entry name" value="Rhodopsin 7-helix transmembrane proteins"/>
    <property type="match status" value="1"/>
</dbReference>
<comment type="subcellular location">
    <subcellularLocation>
        <location evidence="1">Membrane</location>
        <topology evidence="1">Multi-pass membrane protein</topology>
    </subcellularLocation>
</comment>